<sequence length="259" mass="29571">MKLKKLALCLTTLVISQQAFAWGQTGHRVVGEIAQRHLSADTKTAIAKILPHESLAEASTYADEMRSDPAVFWKKTSPPWHYVTVPQDKTYAEVGAPEQGDAYYALQKFTKVLKDNNASLEDKKLALRFVIHLVGDLHQPLHAGNGTDKGGNDVKLKFFWEDTNLHSVWDTKMIEKLNLSYSELTQWLDEKITPEQLKAWDNTDPLVWIAESTKIRDDIYPDSDNINYSYLYNNINTVKQRLKQGGVRLADYLNMIFDK</sequence>
<evidence type="ECO:0000313" key="8">
    <source>
        <dbReference type="EMBL" id="MBC3765154.1"/>
    </source>
</evidence>
<keyword evidence="7" id="KW-0732">Signal</keyword>
<dbReference type="InterPro" id="IPR008947">
    <property type="entry name" value="PLipase_C/P1_nuclease_dom_sf"/>
</dbReference>
<dbReference type="PANTHER" id="PTHR33146">
    <property type="entry name" value="ENDONUCLEASE 4"/>
    <property type="match status" value="1"/>
</dbReference>
<keyword evidence="3" id="KW-0255">Endonuclease</keyword>
<dbReference type="GO" id="GO:0006308">
    <property type="term" value="P:DNA catabolic process"/>
    <property type="evidence" value="ECO:0007669"/>
    <property type="project" value="InterPro"/>
</dbReference>
<dbReference type="InterPro" id="IPR003154">
    <property type="entry name" value="S1/P1nuclease"/>
</dbReference>
<evidence type="ECO:0000256" key="5">
    <source>
        <dbReference type="ARBA" id="ARBA00023157"/>
    </source>
</evidence>
<accession>A0A8J6IRN9</accession>
<keyword evidence="4" id="KW-0378">Hydrolase</keyword>
<dbReference type="EMBL" id="JACNEP010000003">
    <property type="protein sequence ID" value="MBC3765154.1"/>
    <property type="molecule type" value="Genomic_DNA"/>
</dbReference>
<dbReference type="GO" id="GO:0004519">
    <property type="term" value="F:endonuclease activity"/>
    <property type="evidence" value="ECO:0007669"/>
    <property type="project" value="UniProtKB-KW"/>
</dbReference>
<dbReference type="AlphaFoldDB" id="A0A8J6IRN9"/>
<keyword evidence="6" id="KW-0325">Glycoprotein</keyword>
<dbReference type="GO" id="GO:0046872">
    <property type="term" value="F:metal ion binding"/>
    <property type="evidence" value="ECO:0007669"/>
    <property type="project" value="UniProtKB-KW"/>
</dbReference>
<gene>
    <name evidence="8" type="ORF">H8B19_04660</name>
</gene>
<keyword evidence="9" id="KW-1185">Reference proteome</keyword>
<dbReference type="SUPFAM" id="SSF48537">
    <property type="entry name" value="Phospholipase C/P1 nuclease"/>
    <property type="match status" value="1"/>
</dbReference>
<reference evidence="8" key="1">
    <citation type="journal article" date="2018" name="Int. J. Syst. Evol. Microbiol.">
        <title>Neptunicella marina gen. nov., sp. nov., isolated from surface seawater.</title>
        <authorList>
            <person name="Liu X."/>
            <person name="Lai Q."/>
            <person name="Du Y."/>
            <person name="Zhang X."/>
            <person name="Liu Z."/>
            <person name="Sun F."/>
            <person name="Shao Z."/>
        </authorList>
    </citation>
    <scope>NUCLEOTIDE SEQUENCE</scope>
    <source>
        <strain evidence="8">S27-2</strain>
    </source>
</reference>
<reference evidence="8" key="2">
    <citation type="submission" date="2020-08" db="EMBL/GenBank/DDBJ databases">
        <authorList>
            <person name="Lai Q."/>
        </authorList>
    </citation>
    <scope>NUCLEOTIDE SEQUENCE</scope>
    <source>
        <strain evidence="8">S27-2</strain>
    </source>
</reference>
<keyword evidence="2" id="KW-0479">Metal-binding</keyword>
<evidence type="ECO:0000256" key="1">
    <source>
        <dbReference type="ARBA" id="ARBA00022722"/>
    </source>
</evidence>
<name>A0A8J6IRN9_9ALTE</name>
<evidence type="ECO:0000256" key="6">
    <source>
        <dbReference type="ARBA" id="ARBA00023180"/>
    </source>
</evidence>
<evidence type="ECO:0000256" key="4">
    <source>
        <dbReference type="ARBA" id="ARBA00022801"/>
    </source>
</evidence>
<dbReference type="PANTHER" id="PTHR33146:SF26">
    <property type="entry name" value="ENDONUCLEASE 4"/>
    <property type="match status" value="1"/>
</dbReference>
<evidence type="ECO:0000256" key="3">
    <source>
        <dbReference type="ARBA" id="ARBA00022759"/>
    </source>
</evidence>
<dbReference type="Proteomes" id="UP000601768">
    <property type="component" value="Unassembled WGS sequence"/>
</dbReference>
<keyword evidence="1" id="KW-0540">Nuclease</keyword>
<dbReference type="RefSeq" id="WP_186505633.1">
    <property type="nucleotide sequence ID" value="NZ_JACNEP010000003.1"/>
</dbReference>
<dbReference type="GO" id="GO:0003676">
    <property type="term" value="F:nucleic acid binding"/>
    <property type="evidence" value="ECO:0007669"/>
    <property type="project" value="InterPro"/>
</dbReference>
<organism evidence="8 9">
    <name type="scientific">Neptunicella marina</name>
    <dbReference type="NCBI Taxonomy" id="2125989"/>
    <lineage>
        <taxon>Bacteria</taxon>
        <taxon>Pseudomonadati</taxon>
        <taxon>Pseudomonadota</taxon>
        <taxon>Gammaproteobacteria</taxon>
        <taxon>Alteromonadales</taxon>
        <taxon>Alteromonadaceae</taxon>
        <taxon>Neptunicella</taxon>
    </lineage>
</organism>
<feature type="chain" id="PRO_5035192168" evidence="7">
    <location>
        <begin position="22"/>
        <end position="259"/>
    </location>
</feature>
<keyword evidence="5" id="KW-1015">Disulfide bond</keyword>
<dbReference type="Pfam" id="PF02265">
    <property type="entry name" value="S1-P1_nuclease"/>
    <property type="match status" value="1"/>
</dbReference>
<protein>
    <submittedName>
        <fullName evidence="8">S1/P1 nuclease</fullName>
    </submittedName>
</protein>
<feature type="signal peptide" evidence="7">
    <location>
        <begin position="1"/>
        <end position="21"/>
    </location>
</feature>
<proteinExistence type="predicted"/>
<dbReference type="CDD" id="cd11010">
    <property type="entry name" value="S1-P1_nuclease"/>
    <property type="match status" value="1"/>
</dbReference>
<evidence type="ECO:0000256" key="7">
    <source>
        <dbReference type="SAM" id="SignalP"/>
    </source>
</evidence>
<dbReference type="Gene3D" id="1.10.575.10">
    <property type="entry name" value="P1 Nuclease"/>
    <property type="match status" value="1"/>
</dbReference>
<evidence type="ECO:0000313" key="9">
    <source>
        <dbReference type="Proteomes" id="UP000601768"/>
    </source>
</evidence>
<evidence type="ECO:0000256" key="2">
    <source>
        <dbReference type="ARBA" id="ARBA00022723"/>
    </source>
</evidence>
<dbReference type="GO" id="GO:0016788">
    <property type="term" value="F:hydrolase activity, acting on ester bonds"/>
    <property type="evidence" value="ECO:0007669"/>
    <property type="project" value="InterPro"/>
</dbReference>
<comment type="caution">
    <text evidence="8">The sequence shown here is derived from an EMBL/GenBank/DDBJ whole genome shotgun (WGS) entry which is preliminary data.</text>
</comment>